<gene>
    <name evidence="2" type="ORF">FRZ03_02535</name>
</gene>
<accession>A0A5C6K3I0</accession>
<feature type="region of interest" description="Disordered" evidence="1">
    <location>
        <begin position="1"/>
        <end position="46"/>
    </location>
</feature>
<keyword evidence="3" id="KW-1185">Reference proteome</keyword>
<name>A0A5C6K3I0_9ACTN</name>
<reference evidence="2" key="1">
    <citation type="journal article" date="2019" name="Microbiol. Resour. Announc.">
        <title>Draft Genomic Sequences of Streptomyces misionensis and Streptomyces albidoflavus, bacteria applied for phytopathogen biocontrol.</title>
        <authorList>
            <person name="Pylro V."/>
            <person name="Dias A."/>
            <person name="Andreote F."/>
            <person name="Varani A."/>
            <person name="Andreote C."/>
            <person name="Bernardo E."/>
            <person name="Martins T."/>
        </authorList>
    </citation>
    <scope>NUCLEOTIDE SEQUENCE [LARGE SCALE GENOMIC DNA]</scope>
    <source>
        <strain evidence="2">66</strain>
    </source>
</reference>
<evidence type="ECO:0000256" key="1">
    <source>
        <dbReference type="SAM" id="MobiDB-lite"/>
    </source>
</evidence>
<protein>
    <submittedName>
        <fullName evidence="2">Uncharacterized protein</fullName>
    </submittedName>
</protein>
<dbReference type="AlphaFoldDB" id="A0A5C6K3I0"/>
<sequence>MPHRGPCGRALGAADARPGPVGAVTVASGGRPRPIQSPGSGIAGTGRLPLPGAVAYGDDVADVRPGVHASAA</sequence>
<proteinExistence type="predicted"/>
<evidence type="ECO:0000313" key="3">
    <source>
        <dbReference type="Proteomes" id="UP000320481"/>
    </source>
</evidence>
<comment type="caution">
    <text evidence="2">The sequence shown here is derived from an EMBL/GenBank/DDBJ whole genome shotgun (WGS) entry which is preliminary data.</text>
</comment>
<dbReference type="Proteomes" id="UP000320481">
    <property type="component" value="Unassembled WGS sequence"/>
</dbReference>
<dbReference type="EMBL" id="VOGW01000016">
    <property type="protein sequence ID" value="TWV57039.1"/>
    <property type="molecule type" value="Genomic_DNA"/>
</dbReference>
<evidence type="ECO:0000313" key="2">
    <source>
        <dbReference type="EMBL" id="TWV57039.1"/>
    </source>
</evidence>
<organism evidence="2 3">
    <name type="scientific">Streptomyces misionensis</name>
    <dbReference type="NCBI Taxonomy" id="67331"/>
    <lineage>
        <taxon>Bacteria</taxon>
        <taxon>Bacillati</taxon>
        <taxon>Actinomycetota</taxon>
        <taxon>Actinomycetes</taxon>
        <taxon>Kitasatosporales</taxon>
        <taxon>Streptomycetaceae</taxon>
        <taxon>Streptomyces</taxon>
    </lineage>
</organism>